<keyword evidence="3" id="KW-1185">Reference proteome</keyword>
<keyword evidence="1" id="KW-0812">Transmembrane</keyword>
<organism evidence="2 3">
    <name type="scientific">Paramylibacter kogurei</name>
    <dbReference type="NCBI Taxonomy" id="1889778"/>
    <lineage>
        <taxon>Bacteria</taxon>
        <taxon>Pseudomonadati</taxon>
        <taxon>Pseudomonadota</taxon>
        <taxon>Alphaproteobacteria</taxon>
        <taxon>Rhodobacterales</taxon>
        <taxon>Paracoccaceae</taxon>
        <taxon>Paramylibacter</taxon>
    </lineage>
</organism>
<keyword evidence="1" id="KW-1133">Transmembrane helix</keyword>
<evidence type="ECO:0000256" key="1">
    <source>
        <dbReference type="SAM" id="Phobius"/>
    </source>
</evidence>
<evidence type="ECO:0000313" key="3">
    <source>
        <dbReference type="Proteomes" id="UP000231516"/>
    </source>
</evidence>
<reference evidence="2 3" key="1">
    <citation type="submission" date="2016-08" db="EMBL/GenBank/DDBJ databases">
        <title>Draft genome of Amylibacter sp. strain 4G11.</title>
        <authorList>
            <person name="Wong S.-K."/>
            <person name="Hamasaki K."/>
            <person name="Yoshizawa S."/>
        </authorList>
    </citation>
    <scope>NUCLEOTIDE SEQUENCE [LARGE SCALE GENOMIC DNA]</scope>
    <source>
        <strain evidence="2 3">4G11</strain>
    </source>
</reference>
<proteinExistence type="predicted"/>
<sequence length="127" mass="14461">MLTIPLIDNEQVVHAVDGRIFPTLSDIIMILIFAPALVIAPMLIIHNLFRPIIYVITTKRVLIHEPSGLVDAIDLTKIKHFRGGRKSLLIYADGKRLWLSRIPDAWHFEGVIRNVINKVEMMCKANI</sequence>
<name>A0A2G5KCF9_9RHOB</name>
<protein>
    <recommendedName>
        <fullName evidence="4">DUF304 domain-containing protein</fullName>
    </recommendedName>
</protein>
<dbReference type="Proteomes" id="UP000231516">
    <property type="component" value="Unassembled WGS sequence"/>
</dbReference>
<accession>A0A2G5KCF9</accession>
<keyword evidence="1" id="KW-0472">Membrane</keyword>
<evidence type="ECO:0000313" key="2">
    <source>
        <dbReference type="EMBL" id="PIB26693.1"/>
    </source>
</evidence>
<evidence type="ECO:0008006" key="4">
    <source>
        <dbReference type="Google" id="ProtNLM"/>
    </source>
</evidence>
<gene>
    <name evidence="2" type="ORF">BFP76_11535</name>
</gene>
<comment type="caution">
    <text evidence="2">The sequence shown here is derived from an EMBL/GenBank/DDBJ whole genome shotgun (WGS) entry which is preliminary data.</text>
</comment>
<feature type="transmembrane region" description="Helical" evidence="1">
    <location>
        <begin position="27"/>
        <end position="49"/>
    </location>
</feature>
<dbReference type="EMBL" id="MDGM01000003">
    <property type="protein sequence ID" value="PIB26693.1"/>
    <property type="molecule type" value="Genomic_DNA"/>
</dbReference>
<dbReference type="AlphaFoldDB" id="A0A2G5KCF9"/>